<dbReference type="SUPFAM" id="SSF48008">
    <property type="entry name" value="GntR ligand-binding domain-like"/>
    <property type="match status" value="1"/>
</dbReference>
<dbReference type="SUPFAM" id="SSF46785">
    <property type="entry name" value="Winged helix' DNA-binding domain"/>
    <property type="match status" value="1"/>
</dbReference>
<accession>A0ABN3WMF3</accession>
<dbReference type="PANTHER" id="PTHR43537">
    <property type="entry name" value="TRANSCRIPTIONAL REGULATOR, GNTR FAMILY"/>
    <property type="match status" value="1"/>
</dbReference>
<keyword evidence="7" id="KW-1185">Reference proteome</keyword>
<protein>
    <submittedName>
        <fullName evidence="6">GntR family transcriptional regulator</fullName>
    </submittedName>
</protein>
<gene>
    <name evidence="6" type="ORF">GCM10010446_02150</name>
</gene>
<dbReference type="Pfam" id="PF07729">
    <property type="entry name" value="FCD"/>
    <property type="match status" value="1"/>
</dbReference>
<evidence type="ECO:0000313" key="7">
    <source>
        <dbReference type="Proteomes" id="UP001500403"/>
    </source>
</evidence>
<reference evidence="6 7" key="1">
    <citation type="journal article" date="2019" name="Int. J. Syst. Evol. Microbiol.">
        <title>The Global Catalogue of Microorganisms (GCM) 10K type strain sequencing project: providing services to taxonomists for standard genome sequencing and annotation.</title>
        <authorList>
            <consortium name="The Broad Institute Genomics Platform"/>
            <consortium name="The Broad Institute Genome Sequencing Center for Infectious Disease"/>
            <person name="Wu L."/>
            <person name="Ma J."/>
        </authorList>
    </citation>
    <scope>NUCLEOTIDE SEQUENCE [LARGE SCALE GENOMIC DNA]</scope>
    <source>
        <strain evidence="6 7">JCM 9088</strain>
    </source>
</reference>
<dbReference type="EMBL" id="BAAAUD010000005">
    <property type="protein sequence ID" value="GAA2921707.1"/>
    <property type="molecule type" value="Genomic_DNA"/>
</dbReference>
<evidence type="ECO:0000256" key="2">
    <source>
        <dbReference type="ARBA" id="ARBA00023125"/>
    </source>
</evidence>
<evidence type="ECO:0000256" key="1">
    <source>
        <dbReference type="ARBA" id="ARBA00023015"/>
    </source>
</evidence>
<dbReference type="Gene3D" id="1.10.10.10">
    <property type="entry name" value="Winged helix-like DNA-binding domain superfamily/Winged helix DNA-binding domain"/>
    <property type="match status" value="1"/>
</dbReference>
<dbReference type="SMART" id="SM00345">
    <property type="entry name" value="HTH_GNTR"/>
    <property type="match status" value="1"/>
</dbReference>
<keyword evidence="2" id="KW-0238">DNA-binding</keyword>
<feature type="domain" description="HTH gntR-type" evidence="5">
    <location>
        <begin position="10"/>
        <end position="77"/>
    </location>
</feature>
<dbReference type="InterPro" id="IPR011711">
    <property type="entry name" value="GntR_C"/>
</dbReference>
<keyword evidence="1" id="KW-0805">Transcription regulation</keyword>
<dbReference type="InterPro" id="IPR000524">
    <property type="entry name" value="Tscrpt_reg_HTH_GntR"/>
</dbReference>
<evidence type="ECO:0000256" key="3">
    <source>
        <dbReference type="ARBA" id="ARBA00023163"/>
    </source>
</evidence>
<evidence type="ECO:0000256" key="4">
    <source>
        <dbReference type="SAM" id="MobiDB-lite"/>
    </source>
</evidence>
<dbReference type="InterPro" id="IPR008920">
    <property type="entry name" value="TF_FadR/GntR_C"/>
</dbReference>
<evidence type="ECO:0000313" key="6">
    <source>
        <dbReference type="EMBL" id="GAA2921707.1"/>
    </source>
</evidence>
<dbReference type="CDD" id="cd07377">
    <property type="entry name" value="WHTH_GntR"/>
    <property type="match status" value="1"/>
</dbReference>
<name>A0ABN3WMF3_9ACTN</name>
<keyword evidence="3" id="KW-0804">Transcription</keyword>
<comment type="caution">
    <text evidence="6">The sequence shown here is derived from an EMBL/GenBank/DDBJ whole genome shotgun (WGS) entry which is preliminary data.</text>
</comment>
<dbReference type="RefSeq" id="WP_344489067.1">
    <property type="nucleotide sequence ID" value="NZ_BAAAUD010000005.1"/>
</dbReference>
<organism evidence="6 7">
    <name type="scientific">Streptomyces enissocaesilis</name>
    <dbReference type="NCBI Taxonomy" id="332589"/>
    <lineage>
        <taxon>Bacteria</taxon>
        <taxon>Bacillati</taxon>
        <taxon>Actinomycetota</taxon>
        <taxon>Actinomycetes</taxon>
        <taxon>Kitasatosporales</taxon>
        <taxon>Streptomycetaceae</taxon>
        <taxon>Streptomyces</taxon>
        <taxon>Streptomyces rochei group</taxon>
    </lineage>
</organism>
<sequence length="247" mass="27151">MPASGPVTRNTLRQQIADALRDEVLAGRLRPGQEFTVKQIADQYGVSATPVREALVDLAAQSLLDSDQHRGFRVREISVEDFRGMVEARSLIADGVFRKLAESGRSVTGAGVLMAVRRRADEAARAARAGDLDIFIGYDLRFWRELGVLVENPHISGFLHQLRLRCWVFSVPHLRGDPDLGARMWNGHSDVVDAVTRGDVEAVRAVIGAYHAKMLAWAESLESGQRGGSDSSGEHGQNGERLECPRQ</sequence>
<proteinExistence type="predicted"/>
<feature type="region of interest" description="Disordered" evidence="4">
    <location>
        <begin position="223"/>
        <end position="247"/>
    </location>
</feature>
<dbReference type="Gene3D" id="1.20.120.530">
    <property type="entry name" value="GntR ligand-binding domain-like"/>
    <property type="match status" value="1"/>
</dbReference>
<dbReference type="PANTHER" id="PTHR43537:SF45">
    <property type="entry name" value="GNTR FAMILY REGULATORY PROTEIN"/>
    <property type="match status" value="1"/>
</dbReference>
<dbReference type="SMART" id="SM00895">
    <property type="entry name" value="FCD"/>
    <property type="match status" value="1"/>
</dbReference>
<dbReference type="Proteomes" id="UP001500403">
    <property type="component" value="Unassembled WGS sequence"/>
</dbReference>
<dbReference type="PROSITE" id="PS50949">
    <property type="entry name" value="HTH_GNTR"/>
    <property type="match status" value="1"/>
</dbReference>
<dbReference type="InterPro" id="IPR036390">
    <property type="entry name" value="WH_DNA-bd_sf"/>
</dbReference>
<feature type="compositionally biased region" description="Basic and acidic residues" evidence="4">
    <location>
        <begin position="237"/>
        <end position="247"/>
    </location>
</feature>
<dbReference type="Pfam" id="PF00392">
    <property type="entry name" value="GntR"/>
    <property type="match status" value="1"/>
</dbReference>
<dbReference type="InterPro" id="IPR036388">
    <property type="entry name" value="WH-like_DNA-bd_sf"/>
</dbReference>
<evidence type="ECO:0000259" key="5">
    <source>
        <dbReference type="PROSITE" id="PS50949"/>
    </source>
</evidence>